<sequence>MLRLLCVFVLLQSAAPILANAESSQSYPITTLINAKWTQTPLYLEIAEYLADEQAGLFWDYVRGVTKLDTALNEYDTESQMYNAALETGSRLIENNTRTVVLYADLGSAQFRSYHKLLEQEANNGKIRYILRHHLAKKEKQPVRLSGYGVELHLKSTEYKSQDDAPKPEAGSTLDEDLDNESDVHGFDFKVLKNKHPTLKRALDQLRQRLLQGNDEIAQLKAWEFQDLGLQATAAIAEIQGDETLQILQYTAHNFPMLARTLLAHKVTETLRAEVKHNTDTFGRSLNVAPPDGALFINGLFFDADTMDLYSMGGEPCASEMRVLESLHSNNVRGRAWPSSLLAPGS</sequence>
<name>B4GRR4_DROPE</name>
<dbReference type="PANTHER" id="PTHR11226:SF0">
    <property type="entry name" value="UDP-GLUCOSE:GLYCOPROTEIN GLUCOSYLTRANSFERASE"/>
    <property type="match status" value="1"/>
</dbReference>
<dbReference type="InterPro" id="IPR040693">
    <property type="entry name" value="UGGT_TRXL_1"/>
</dbReference>
<proteinExistence type="predicted"/>
<feature type="domain" description="UGGT thioredoxin-like" evidence="3">
    <location>
        <begin position="96"/>
        <end position="140"/>
    </location>
</feature>
<evidence type="ECO:0000259" key="4">
    <source>
        <dbReference type="Pfam" id="PF18401"/>
    </source>
</evidence>
<reference evidence="5 6" key="1">
    <citation type="journal article" date="2007" name="Nature">
        <title>Evolution of genes and genomes on the Drosophila phylogeny.</title>
        <authorList>
            <consortium name="Drosophila 12 Genomes Consortium"/>
            <person name="Clark A.G."/>
            <person name="Eisen M.B."/>
            <person name="Smith D.R."/>
            <person name="Bergman C.M."/>
            <person name="Oliver B."/>
            <person name="Markow T.A."/>
            <person name="Kaufman T.C."/>
            <person name="Kellis M."/>
            <person name="Gelbart W."/>
            <person name="Iyer V.N."/>
            <person name="Pollard D.A."/>
            <person name="Sackton T.B."/>
            <person name="Larracuente A.M."/>
            <person name="Singh N.D."/>
            <person name="Abad J.P."/>
            <person name="Abt D.N."/>
            <person name="Adryan B."/>
            <person name="Aguade M."/>
            <person name="Akashi H."/>
            <person name="Anderson W.W."/>
            <person name="Aquadro C.F."/>
            <person name="Ardell D.H."/>
            <person name="Arguello R."/>
            <person name="Artieri C.G."/>
            <person name="Barbash D.A."/>
            <person name="Barker D."/>
            <person name="Barsanti P."/>
            <person name="Batterham P."/>
            <person name="Batzoglou S."/>
            <person name="Begun D."/>
            <person name="Bhutkar A."/>
            <person name="Blanco E."/>
            <person name="Bosak S.A."/>
            <person name="Bradley R.K."/>
            <person name="Brand A.D."/>
            <person name="Brent M.R."/>
            <person name="Brooks A.N."/>
            <person name="Brown R.H."/>
            <person name="Butlin R.K."/>
            <person name="Caggese C."/>
            <person name="Calvi B.R."/>
            <person name="Bernardo de Carvalho A."/>
            <person name="Caspi A."/>
            <person name="Castrezana S."/>
            <person name="Celniker S.E."/>
            <person name="Chang J.L."/>
            <person name="Chapple C."/>
            <person name="Chatterji S."/>
            <person name="Chinwalla A."/>
            <person name="Civetta A."/>
            <person name="Clifton S.W."/>
            <person name="Comeron J.M."/>
            <person name="Costello J.C."/>
            <person name="Coyne J.A."/>
            <person name="Daub J."/>
            <person name="David R.G."/>
            <person name="Delcher A.L."/>
            <person name="Delehaunty K."/>
            <person name="Do C.B."/>
            <person name="Ebling H."/>
            <person name="Edwards K."/>
            <person name="Eickbush T."/>
            <person name="Evans J.D."/>
            <person name="Filipski A."/>
            <person name="Findeiss S."/>
            <person name="Freyhult E."/>
            <person name="Fulton L."/>
            <person name="Fulton R."/>
            <person name="Garcia A.C."/>
            <person name="Gardiner A."/>
            <person name="Garfield D.A."/>
            <person name="Garvin B.E."/>
            <person name="Gibson G."/>
            <person name="Gilbert D."/>
            <person name="Gnerre S."/>
            <person name="Godfrey J."/>
            <person name="Good R."/>
            <person name="Gotea V."/>
            <person name="Gravely B."/>
            <person name="Greenberg A.J."/>
            <person name="Griffiths-Jones S."/>
            <person name="Gross S."/>
            <person name="Guigo R."/>
            <person name="Gustafson E.A."/>
            <person name="Haerty W."/>
            <person name="Hahn M.W."/>
            <person name="Halligan D.L."/>
            <person name="Halpern A.L."/>
            <person name="Halter G.M."/>
            <person name="Han M.V."/>
            <person name="Heger A."/>
            <person name="Hillier L."/>
            <person name="Hinrichs A.S."/>
            <person name="Holmes I."/>
            <person name="Hoskins R.A."/>
            <person name="Hubisz M.J."/>
            <person name="Hultmark D."/>
            <person name="Huntley M.A."/>
            <person name="Jaffe D.B."/>
            <person name="Jagadeeshan S."/>
            <person name="Jeck W.R."/>
            <person name="Johnson J."/>
            <person name="Jones C.D."/>
            <person name="Jordan W.C."/>
            <person name="Karpen G.H."/>
            <person name="Kataoka E."/>
            <person name="Keightley P.D."/>
            <person name="Kheradpour P."/>
            <person name="Kirkness E.F."/>
            <person name="Koerich L.B."/>
            <person name="Kristiansen K."/>
            <person name="Kudrna D."/>
            <person name="Kulathinal R.J."/>
            <person name="Kumar S."/>
            <person name="Kwok R."/>
            <person name="Lander E."/>
            <person name="Langley C.H."/>
            <person name="Lapoint R."/>
            <person name="Lazzaro B.P."/>
            <person name="Lee S.J."/>
            <person name="Levesque L."/>
            <person name="Li R."/>
            <person name="Lin C.F."/>
            <person name="Lin M.F."/>
            <person name="Lindblad-Toh K."/>
            <person name="Llopart A."/>
            <person name="Long M."/>
            <person name="Low L."/>
            <person name="Lozovsky E."/>
            <person name="Lu J."/>
            <person name="Luo M."/>
            <person name="Machado C.A."/>
            <person name="Makalowski W."/>
            <person name="Marzo M."/>
            <person name="Matsuda M."/>
            <person name="Matzkin L."/>
            <person name="McAllister B."/>
            <person name="McBride C.S."/>
            <person name="McKernan B."/>
            <person name="McKernan K."/>
            <person name="Mendez-Lago M."/>
            <person name="Minx P."/>
            <person name="Mollenhauer M.U."/>
            <person name="Montooth K."/>
            <person name="Mount S.M."/>
            <person name="Mu X."/>
            <person name="Myers E."/>
            <person name="Negre B."/>
            <person name="Newfeld S."/>
            <person name="Nielsen R."/>
            <person name="Noor M.A."/>
            <person name="O'Grady P."/>
            <person name="Pachter L."/>
            <person name="Papaceit M."/>
            <person name="Parisi M.J."/>
            <person name="Parisi M."/>
            <person name="Parts L."/>
            <person name="Pedersen J.S."/>
            <person name="Pesole G."/>
            <person name="Phillippy A.M."/>
            <person name="Ponting C.P."/>
            <person name="Pop M."/>
            <person name="Porcelli D."/>
            <person name="Powell J.R."/>
            <person name="Prohaska S."/>
            <person name="Pruitt K."/>
            <person name="Puig M."/>
            <person name="Quesneville H."/>
            <person name="Ram K.R."/>
            <person name="Rand D."/>
            <person name="Rasmussen M.D."/>
            <person name="Reed L.K."/>
            <person name="Reenan R."/>
            <person name="Reily A."/>
            <person name="Remington K.A."/>
            <person name="Rieger T.T."/>
            <person name="Ritchie M.G."/>
            <person name="Robin C."/>
            <person name="Rogers Y.H."/>
            <person name="Rohde C."/>
            <person name="Rozas J."/>
            <person name="Rubenfield M.J."/>
            <person name="Ruiz A."/>
            <person name="Russo S."/>
            <person name="Salzberg S.L."/>
            <person name="Sanchez-Gracia A."/>
            <person name="Saranga D.J."/>
            <person name="Sato H."/>
            <person name="Schaeffer S.W."/>
            <person name="Schatz M.C."/>
            <person name="Schlenke T."/>
            <person name="Schwartz R."/>
            <person name="Segarra C."/>
            <person name="Singh R.S."/>
            <person name="Sirot L."/>
            <person name="Sirota M."/>
            <person name="Sisneros N.B."/>
            <person name="Smith C.D."/>
            <person name="Smith T.F."/>
            <person name="Spieth J."/>
            <person name="Stage D.E."/>
            <person name="Stark A."/>
            <person name="Stephan W."/>
            <person name="Strausberg R.L."/>
            <person name="Strempel S."/>
            <person name="Sturgill D."/>
            <person name="Sutton G."/>
            <person name="Sutton G.G."/>
            <person name="Tao W."/>
            <person name="Teichmann S."/>
            <person name="Tobari Y.N."/>
            <person name="Tomimura Y."/>
            <person name="Tsolas J.M."/>
            <person name="Valente V.L."/>
            <person name="Venter E."/>
            <person name="Venter J.C."/>
            <person name="Vicario S."/>
            <person name="Vieira F.G."/>
            <person name="Vilella A.J."/>
            <person name="Villasante A."/>
            <person name="Walenz B."/>
            <person name="Wang J."/>
            <person name="Wasserman M."/>
            <person name="Watts T."/>
            <person name="Wilson D."/>
            <person name="Wilson R.K."/>
            <person name="Wing R.A."/>
            <person name="Wolfner M.F."/>
            <person name="Wong A."/>
            <person name="Wong G.K."/>
            <person name="Wu C.I."/>
            <person name="Wu G."/>
            <person name="Yamamoto D."/>
            <person name="Yang H.P."/>
            <person name="Yang S.P."/>
            <person name="Yorke J.A."/>
            <person name="Yoshida K."/>
            <person name="Zdobnov E."/>
            <person name="Zhang P."/>
            <person name="Zhang Y."/>
            <person name="Zimin A.V."/>
            <person name="Baldwin J."/>
            <person name="Abdouelleil A."/>
            <person name="Abdulkadir J."/>
            <person name="Abebe A."/>
            <person name="Abera B."/>
            <person name="Abreu J."/>
            <person name="Acer S.C."/>
            <person name="Aftuck L."/>
            <person name="Alexander A."/>
            <person name="An P."/>
            <person name="Anderson E."/>
            <person name="Anderson S."/>
            <person name="Arachi H."/>
            <person name="Azer M."/>
            <person name="Bachantsang P."/>
            <person name="Barry A."/>
            <person name="Bayul T."/>
            <person name="Berlin A."/>
            <person name="Bessette D."/>
            <person name="Bloom T."/>
            <person name="Blye J."/>
            <person name="Boguslavskiy L."/>
            <person name="Bonnet C."/>
            <person name="Boukhgalter B."/>
            <person name="Bourzgui I."/>
            <person name="Brown A."/>
            <person name="Cahill P."/>
            <person name="Channer S."/>
            <person name="Cheshatsang Y."/>
            <person name="Chuda L."/>
            <person name="Citroen M."/>
            <person name="Collymore A."/>
            <person name="Cooke P."/>
            <person name="Costello M."/>
            <person name="D'Aco K."/>
            <person name="Daza R."/>
            <person name="De Haan G."/>
            <person name="DeGray S."/>
            <person name="DeMaso C."/>
            <person name="Dhargay N."/>
            <person name="Dooley K."/>
            <person name="Dooley E."/>
            <person name="Doricent M."/>
            <person name="Dorje P."/>
            <person name="Dorjee K."/>
            <person name="Dupes A."/>
            <person name="Elong R."/>
            <person name="Falk J."/>
            <person name="Farina A."/>
            <person name="Faro S."/>
            <person name="Ferguson D."/>
            <person name="Fisher S."/>
            <person name="Foley C.D."/>
            <person name="Franke A."/>
            <person name="Friedrich D."/>
            <person name="Gadbois L."/>
            <person name="Gearin G."/>
            <person name="Gearin C.R."/>
            <person name="Giannoukos G."/>
            <person name="Goode T."/>
            <person name="Graham J."/>
            <person name="Grandbois E."/>
            <person name="Grewal S."/>
            <person name="Gyaltsen K."/>
            <person name="Hafez N."/>
            <person name="Hagos B."/>
            <person name="Hall J."/>
            <person name="Henson C."/>
            <person name="Hollinger A."/>
            <person name="Honan T."/>
            <person name="Huard M.D."/>
            <person name="Hughes L."/>
            <person name="Hurhula B."/>
            <person name="Husby M.E."/>
            <person name="Kamat A."/>
            <person name="Kanga B."/>
            <person name="Kashin S."/>
            <person name="Khazanovich D."/>
            <person name="Kisner P."/>
            <person name="Lance K."/>
            <person name="Lara M."/>
            <person name="Lee W."/>
            <person name="Lennon N."/>
            <person name="Letendre F."/>
            <person name="LeVine R."/>
            <person name="Lipovsky A."/>
            <person name="Liu X."/>
            <person name="Liu J."/>
            <person name="Liu S."/>
            <person name="Lokyitsang T."/>
            <person name="Lokyitsang Y."/>
            <person name="Lubonja R."/>
            <person name="Lui A."/>
            <person name="MacDonald P."/>
            <person name="Magnisalis V."/>
            <person name="Maru K."/>
            <person name="Matthews C."/>
            <person name="McCusker W."/>
            <person name="McDonough S."/>
            <person name="Mehta T."/>
            <person name="Meldrim J."/>
            <person name="Meneus L."/>
            <person name="Mihai O."/>
            <person name="Mihalev A."/>
            <person name="Mihova T."/>
            <person name="Mittelman R."/>
            <person name="Mlenga V."/>
            <person name="Montmayeur A."/>
            <person name="Mulrain L."/>
            <person name="Navidi A."/>
            <person name="Naylor J."/>
            <person name="Negash T."/>
            <person name="Nguyen T."/>
            <person name="Nguyen N."/>
            <person name="Nicol R."/>
            <person name="Norbu C."/>
            <person name="Norbu N."/>
            <person name="Novod N."/>
            <person name="O'Neill B."/>
            <person name="Osman S."/>
            <person name="Markiewicz E."/>
            <person name="Oyono O.L."/>
            <person name="Patti C."/>
            <person name="Phunkhang P."/>
            <person name="Pierre F."/>
            <person name="Priest M."/>
            <person name="Raghuraman S."/>
            <person name="Rege F."/>
            <person name="Reyes R."/>
            <person name="Rise C."/>
            <person name="Rogov P."/>
            <person name="Ross K."/>
            <person name="Ryan E."/>
            <person name="Settipalli S."/>
            <person name="Shea T."/>
            <person name="Sherpa N."/>
            <person name="Shi L."/>
            <person name="Shih D."/>
            <person name="Sparrow T."/>
            <person name="Spaulding J."/>
            <person name="Stalker J."/>
            <person name="Stange-Thomann N."/>
            <person name="Stavropoulos S."/>
            <person name="Stone C."/>
            <person name="Strader C."/>
            <person name="Tesfaye S."/>
            <person name="Thomson T."/>
            <person name="Thoulutsang Y."/>
            <person name="Thoulutsang D."/>
            <person name="Topham K."/>
            <person name="Topping I."/>
            <person name="Tsamla T."/>
            <person name="Vassiliev H."/>
            <person name="Vo A."/>
            <person name="Wangchuk T."/>
            <person name="Wangdi T."/>
            <person name="Weiand M."/>
            <person name="Wilkinson J."/>
            <person name="Wilson A."/>
            <person name="Yadav S."/>
            <person name="Young G."/>
            <person name="Yu Q."/>
            <person name="Zembek L."/>
            <person name="Zhong D."/>
            <person name="Zimmer A."/>
            <person name="Zwirko Z."/>
            <person name="Jaffe D.B."/>
            <person name="Alvarez P."/>
            <person name="Brockman W."/>
            <person name="Butler J."/>
            <person name="Chin C."/>
            <person name="Gnerre S."/>
            <person name="Grabherr M."/>
            <person name="Kleber M."/>
            <person name="Mauceli E."/>
            <person name="MacCallum I."/>
        </authorList>
    </citation>
    <scope>NUCLEOTIDE SEQUENCE [LARGE SCALE GENOMIC DNA]</scope>
    <source>
        <strain evidence="6">MSH-3 / Tucson 14011-0111.49</strain>
    </source>
</reference>
<dbReference type="OMA" id="EPCASEM"/>
<dbReference type="Proteomes" id="UP000008744">
    <property type="component" value="Unassembled WGS sequence"/>
</dbReference>
<dbReference type="GO" id="GO:0036503">
    <property type="term" value="P:ERAD pathway"/>
    <property type="evidence" value="ECO:0007669"/>
    <property type="project" value="TreeGrafter"/>
</dbReference>
<dbReference type="GO" id="GO:0005791">
    <property type="term" value="C:rough endoplasmic reticulum"/>
    <property type="evidence" value="ECO:0007669"/>
    <property type="project" value="EnsemblMetazoa"/>
</dbReference>
<evidence type="ECO:0000313" key="5">
    <source>
        <dbReference type="EMBL" id="EDW40449.1"/>
    </source>
</evidence>
<evidence type="ECO:0000259" key="3">
    <source>
        <dbReference type="Pfam" id="PF18400"/>
    </source>
</evidence>
<dbReference type="InterPro" id="IPR009448">
    <property type="entry name" value="UDP-g_GGtrans"/>
</dbReference>
<dbReference type="Pfam" id="PF18401">
    <property type="entry name" value="Thioredoxin_13"/>
    <property type="match status" value="1"/>
</dbReference>
<dbReference type="eggNOG" id="KOG1879">
    <property type="taxonomic scope" value="Eukaryota"/>
</dbReference>
<dbReference type="STRING" id="7234.B4GRR4"/>
<organism evidence="6">
    <name type="scientific">Drosophila persimilis</name>
    <name type="common">Fruit fly</name>
    <dbReference type="NCBI Taxonomy" id="7234"/>
    <lineage>
        <taxon>Eukaryota</taxon>
        <taxon>Metazoa</taxon>
        <taxon>Ecdysozoa</taxon>
        <taxon>Arthropoda</taxon>
        <taxon>Hexapoda</taxon>
        <taxon>Insecta</taxon>
        <taxon>Pterygota</taxon>
        <taxon>Neoptera</taxon>
        <taxon>Endopterygota</taxon>
        <taxon>Diptera</taxon>
        <taxon>Brachycera</taxon>
        <taxon>Muscomorpha</taxon>
        <taxon>Ephydroidea</taxon>
        <taxon>Drosophilidae</taxon>
        <taxon>Drosophila</taxon>
        <taxon>Sophophora</taxon>
    </lineage>
</organism>
<accession>B4GRR4</accession>
<keyword evidence="6" id="KW-1185">Reference proteome</keyword>
<feature type="domain" description="UGGT thioredoxin-like" evidence="4">
    <location>
        <begin position="214"/>
        <end position="334"/>
    </location>
</feature>
<dbReference type="GO" id="GO:0005635">
    <property type="term" value="C:nuclear envelope"/>
    <property type="evidence" value="ECO:0007669"/>
    <property type="project" value="EnsemblMetazoa"/>
</dbReference>
<dbReference type="HOGENOM" id="CLU_802328_0_0_1"/>
<dbReference type="GO" id="GO:0051082">
    <property type="term" value="F:unfolded protein binding"/>
    <property type="evidence" value="ECO:0007669"/>
    <property type="project" value="TreeGrafter"/>
</dbReference>
<dbReference type="AlphaFoldDB" id="B4GRR4"/>
<dbReference type="InterPro" id="IPR040694">
    <property type="entry name" value="UGGT_TRXL_2"/>
</dbReference>
<dbReference type="Pfam" id="PF18400">
    <property type="entry name" value="Thioredoxin_12"/>
    <property type="match status" value="2"/>
</dbReference>
<feature type="region of interest" description="Disordered" evidence="1">
    <location>
        <begin position="159"/>
        <end position="179"/>
    </location>
</feature>
<dbReference type="GO" id="GO:0018279">
    <property type="term" value="P:protein N-linked glycosylation via asparagine"/>
    <property type="evidence" value="ECO:0007669"/>
    <property type="project" value="TreeGrafter"/>
</dbReference>
<evidence type="ECO:0000256" key="2">
    <source>
        <dbReference type="SAM" id="SignalP"/>
    </source>
</evidence>
<feature type="domain" description="UGGT thioredoxin-like" evidence="3">
    <location>
        <begin position="39"/>
        <end position="95"/>
    </location>
</feature>
<evidence type="ECO:0000256" key="1">
    <source>
        <dbReference type="SAM" id="MobiDB-lite"/>
    </source>
</evidence>
<dbReference type="PANTHER" id="PTHR11226">
    <property type="entry name" value="UDP-GLUCOSE GLYCOPROTEIN:GLUCOSYLTRANSFERASE"/>
    <property type="match status" value="1"/>
</dbReference>
<dbReference type="GO" id="GO:0003980">
    <property type="term" value="F:UDP-glucose:glycoprotein glucosyltransferase activity"/>
    <property type="evidence" value="ECO:0007669"/>
    <property type="project" value="EnsemblMetazoa"/>
</dbReference>
<evidence type="ECO:0000313" key="6">
    <source>
        <dbReference type="Proteomes" id="UP000008744"/>
    </source>
</evidence>
<dbReference type="EMBL" id="CH479188">
    <property type="protein sequence ID" value="EDW40449.1"/>
    <property type="molecule type" value="Genomic_DNA"/>
</dbReference>
<keyword evidence="2" id="KW-0732">Signal</keyword>
<feature type="signal peptide" evidence="2">
    <location>
        <begin position="1"/>
        <end position="21"/>
    </location>
</feature>
<protein>
    <submittedName>
        <fullName evidence="5">GL24886</fullName>
    </submittedName>
</protein>
<dbReference type="OrthoDB" id="27683at2759"/>
<feature type="chain" id="PRO_5002804146" evidence="2">
    <location>
        <begin position="22"/>
        <end position="346"/>
    </location>
</feature>
<gene>
    <name evidence="5" type="primary">Dper\GL24886</name>
    <name evidence="5" type="ORF">Dper_GL24886</name>
</gene>